<dbReference type="Proteomes" id="UP000215902">
    <property type="component" value="Unassembled WGS sequence"/>
</dbReference>
<feature type="region of interest" description="Disordered" evidence="1">
    <location>
        <begin position="227"/>
        <end position="312"/>
    </location>
</feature>
<organism evidence="2 3">
    <name type="scientific">Macrostomum lignano</name>
    <dbReference type="NCBI Taxonomy" id="282301"/>
    <lineage>
        <taxon>Eukaryota</taxon>
        <taxon>Metazoa</taxon>
        <taxon>Spiralia</taxon>
        <taxon>Lophotrochozoa</taxon>
        <taxon>Platyhelminthes</taxon>
        <taxon>Rhabditophora</taxon>
        <taxon>Macrostomorpha</taxon>
        <taxon>Macrostomida</taxon>
        <taxon>Macrostomidae</taxon>
        <taxon>Macrostomum</taxon>
    </lineage>
</organism>
<feature type="compositionally biased region" description="Basic and acidic residues" evidence="1">
    <location>
        <begin position="245"/>
        <end position="254"/>
    </location>
</feature>
<dbReference type="EMBL" id="NIVC01001569">
    <property type="protein sequence ID" value="PAA66318.1"/>
    <property type="molecule type" value="Genomic_DNA"/>
</dbReference>
<feature type="non-terminal residue" evidence="2">
    <location>
        <position position="1"/>
    </location>
</feature>
<reference evidence="2 3" key="1">
    <citation type="submission" date="2017-06" db="EMBL/GenBank/DDBJ databases">
        <title>A platform for efficient transgenesis in Macrostomum lignano, a flatworm model organism for stem cell research.</title>
        <authorList>
            <person name="Berezikov E."/>
        </authorList>
    </citation>
    <scope>NUCLEOTIDE SEQUENCE [LARGE SCALE GENOMIC DNA]</scope>
    <source>
        <strain evidence="2">DV1</strain>
        <tissue evidence="2">Whole organism</tissue>
    </source>
</reference>
<protein>
    <submittedName>
        <fullName evidence="2">Uncharacterized protein</fullName>
    </submittedName>
</protein>
<comment type="caution">
    <text evidence="2">The sequence shown here is derived from an EMBL/GenBank/DDBJ whole genome shotgun (WGS) entry which is preliminary data.</text>
</comment>
<gene>
    <name evidence="2" type="ORF">BOX15_Mlig030385g4</name>
</gene>
<sequence length="1024" mass="114620">KACSQSRIPSTIEMALPDPRLVSERVQLIRSDFIYIYDVNTESMAVEVAGCLGIYIQSVLAEYPLADKPCNGPWKFVLCDVMPELRLMLLLNTVNKTGAKIKILYLETSSGCAPTNAERLDLILMYNLPENKERFLSSVPIPREQIYFSPNASAEFAAGCCFVERVSWMQPKQLETLTSTLGVEINYLWVEKGEPPFYSEDTRLGRSTLDFEPQFSLAPTVSFSIQSSDGSVKMRPNKRPASSDFFEHDHDSAKRSVSSDAAVTTDDMDNAFRSGKLLPPASPFRDSSDSESDELLPGLAPTVTNSEAGTNMPGFSGRVANTAMASAHTEPTLFSNGTIYVSGSELLQIWAHDSPFRPTLKTENKPVQNSLKAFVVNSPIRHWVLSPFKADLEDERIRDGIIGCLDNVDQVLVLPYLDEKENIRKRVIFTERTADYRTIHSRLQTLSNSLGLSGVLSSSRLSFECLHAESPHPDRQKHPNSAFWVPLSSSSAEKLQCEFLLLTNVQSCTSQHVDTYLKTRFAQADCFHMVTVKAQTYAIIKFKTYAECLQTYMAMQFRGGASSAQYVCQYDYLSLVDGRLRLPSHDFLYWVQTIPKGSGAAKAESAGFVPPCNCHPTKDFLRVTHQPSLHNLVERITNTLGAFNIDPVKASTALVVRTAELLFDPDKAIFKDGESVRNFYSLLGNEDLAFSSINCSEHGVVVPGIAYRLKWILTGEMVSRKPLPRGKNYRIVSSPIRHWFISNLKQGFSDQRIETAIMKALVRVDQLLIYQLPSNQFGLQKCVVFTEAEPSYQEMRNRIIKASGTLVAFSNSTSVEYQARMSEDPNIEPSAFVHWVPLSFETAQEMQTQFLFVSGFQPSRTSGLVVVNYFASFLPNALSIYVPCHLDKSLDYAVLRFANWEYCSDAYRYLMANADTTGVHGRLVCMLDYVEIGDSVLRVPCHNLLPWYEASSTPFNIKSLALLPLDKSDFNCSCHPQANCLRQCISKDQLQLVATCALNWAATPKKVKTVNQCVIDMLRSKAVY</sequence>
<evidence type="ECO:0000313" key="2">
    <source>
        <dbReference type="EMBL" id="PAA66318.1"/>
    </source>
</evidence>
<proteinExistence type="predicted"/>
<keyword evidence="3" id="KW-1185">Reference proteome</keyword>
<accession>A0A267EXR8</accession>
<name>A0A267EXR8_9PLAT</name>
<dbReference type="AlphaFoldDB" id="A0A267EXR8"/>
<evidence type="ECO:0000256" key="1">
    <source>
        <dbReference type="SAM" id="MobiDB-lite"/>
    </source>
</evidence>
<evidence type="ECO:0000313" key="3">
    <source>
        <dbReference type="Proteomes" id="UP000215902"/>
    </source>
</evidence>